<dbReference type="NCBIfam" id="TIGR00458">
    <property type="entry name" value="aspS_nondisc"/>
    <property type="match status" value="1"/>
</dbReference>
<dbReference type="InterPro" id="IPR045864">
    <property type="entry name" value="aa-tRNA-synth_II/BPL/LPL"/>
</dbReference>
<dbReference type="EMBL" id="HBHJ01013267">
    <property type="protein sequence ID" value="CAD9682561.1"/>
    <property type="molecule type" value="Transcribed_RNA"/>
</dbReference>
<evidence type="ECO:0000256" key="3">
    <source>
        <dbReference type="ARBA" id="ARBA00012841"/>
    </source>
</evidence>
<dbReference type="GO" id="GO:0005524">
    <property type="term" value="F:ATP binding"/>
    <property type="evidence" value="ECO:0007669"/>
    <property type="project" value="UniProtKB-KW"/>
</dbReference>
<keyword evidence="5" id="KW-0436">Ligase</keyword>
<keyword evidence="4" id="KW-0963">Cytoplasm</keyword>
<gene>
    <name evidence="14" type="ORF">RMAR1173_LOCUS8657</name>
</gene>
<dbReference type="InterPro" id="IPR004523">
    <property type="entry name" value="Asp-tRNA_synthase_2"/>
</dbReference>
<dbReference type="Pfam" id="PF00152">
    <property type="entry name" value="tRNA-synt_2"/>
    <property type="match status" value="1"/>
</dbReference>
<keyword evidence="7" id="KW-0067">ATP-binding</keyword>
<evidence type="ECO:0000256" key="4">
    <source>
        <dbReference type="ARBA" id="ARBA00022490"/>
    </source>
</evidence>
<dbReference type="SMART" id="SM00991">
    <property type="entry name" value="WHEP-TRS"/>
    <property type="match status" value="1"/>
</dbReference>
<comment type="subcellular location">
    <subcellularLocation>
        <location evidence="1">Cytoplasm</location>
    </subcellularLocation>
</comment>
<dbReference type="GO" id="GO:0005829">
    <property type="term" value="C:cytosol"/>
    <property type="evidence" value="ECO:0007669"/>
    <property type="project" value="TreeGrafter"/>
</dbReference>
<dbReference type="Gene3D" id="3.30.930.10">
    <property type="entry name" value="Bira Bifunctional Protein, Domain 2"/>
    <property type="match status" value="1"/>
</dbReference>
<organism evidence="14">
    <name type="scientific">Rhizochromulina marina</name>
    <dbReference type="NCBI Taxonomy" id="1034831"/>
    <lineage>
        <taxon>Eukaryota</taxon>
        <taxon>Sar</taxon>
        <taxon>Stramenopiles</taxon>
        <taxon>Ochrophyta</taxon>
        <taxon>Dictyochophyceae</taxon>
        <taxon>Rhizochromulinales</taxon>
        <taxon>Rhizochromulina</taxon>
    </lineage>
</organism>
<evidence type="ECO:0000256" key="11">
    <source>
        <dbReference type="SAM" id="MobiDB-lite"/>
    </source>
</evidence>
<dbReference type="PROSITE" id="PS51185">
    <property type="entry name" value="WHEP_TRS_2"/>
    <property type="match status" value="1"/>
</dbReference>
<keyword evidence="6" id="KW-0547">Nucleotide-binding</keyword>
<evidence type="ECO:0000256" key="2">
    <source>
        <dbReference type="ARBA" id="ARBA00005312"/>
    </source>
</evidence>
<dbReference type="SUPFAM" id="SSF50249">
    <property type="entry name" value="Nucleic acid-binding proteins"/>
    <property type="match status" value="1"/>
</dbReference>
<evidence type="ECO:0000256" key="6">
    <source>
        <dbReference type="ARBA" id="ARBA00022741"/>
    </source>
</evidence>
<reference evidence="14" key="1">
    <citation type="submission" date="2021-01" db="EMBL/GenBank/DDBJ databases">
        <authorList>
            <person name="Corre E."/>
            <person name="Pelletier E."/>
            <person name="Niang G."/>
            <person name="Scheremetjew M."/>
            <person name="Finn R."/>
            <person name="Kale V."/>
            <person name="Holt S."/>
            <person name="Cochrane G."/>
            <person name="Meng A."/>
            <person name="Brown T."/>
            <person name="Cohen L."/>
        </authorList>
    </citation>
    <scope>NUCLEOTIDE SEQUENCE</scope>
    <source>
        <strain evidence="14">CCMP1243</strain>
    </source>
</reference>
<evidence type="ECO:0000256" key="10">
    <source>
        <dbReference type="ARBA" id="ARBA00047904"/>
    </source>
</evidence>
<dbReference type="InterPro" id="IPR004364">
    <property type="entry name" value="Aa-tRNA-synt_II"/>
</dbReference>
<dbReference type="NCBIfam" id="NF003483">
    <property type="entry name" value="PRK05159.1"/>
    <property type="match status" value="1"/>
</dbReference>
<dbReference type="GO" id="GO:0017101">
    <property type="term" value="C:aminoacyl-tRNA synthetase multienzyme complex"/>
    <property type="evidence" value="ECO:0007669"/>
    <property type="project" value="TreeGrafter"/>
</dbReference>
<evidence type="ECO:0000256" key="1">
    <source>
        <dbReference type="ARBA" id="ARBA00004496"/>
    </source>
</evidence>
<dbReference type="FunFam" id="3.30.930.10:FF:000013">
    <property type="entry name" value="Aspartate--tRNA ligase, cytoplasmic"/>
    <property type="match status" value="1"/>
</dbReference>
<dbReference type="AlphaFoldDB" id="A0A7S2RWB9"/>
<dbReference type="PANTHER" id="PTHR43450:SF1">
    <property type="entry name" value="ASPARTATE--TRNA LIGASE, CYTOPLASMIC"/>
    <property type="match status" value="1"/>
</dbReference>
<feature type="domain" description="WHEP-TRS" evidence="13">
    <location>
        <begin position="4"/>
        <end position="60"/>
    </location>
</feature>
<dbReference type="Gene3D" id="1.10.287.10">
    <property type="entry name" value="S15/NS1, RNA-binding"/>
    <property type="match status" value="1"/>
</dbReference>
<dbReference type="Gene3D" id="2.40.50.140">
    <property type="entry name" value="Nucleic acid-binding proteins"/>
    <property type="match status" value="1"/>
</dbReference>
<feature type="compositionally biased region" description="Basic and acidic residues" evidence="11">
    <location>
        <begin position="80"/>
        <end position="118"/>
    </location>
</feature>
<keyword evidence="9" id="KW-0030">Aminoacyl-tRNA synthetase</keyword>
<dbReference type="CDD" id="cd04320">
    <property type="entry name" value="AspRS_cyto_N"/>
    <property type="match status" value="1"/>
</dbReference>
<dbReference type="InterPro" id="IPR009068">
    <property type="entry name" value="uS15_NS1_RNA-bd_sf"/>
</dbReference>
<evidence type="ECO:0000259" key="12">
    <source>
        <dbReference type="PROSITE" id="PS50862"/>
    </source>
</evidence>
<accession>A0A7S2RWB9</accession>
<dbReference type="InterPro" id="IPR002312">
    <property type="entry name" value="Asp/Asn-tRNA-synth_IIb"/>
</dbReference>
<dbReference type="InterPro" id="IPR000738">
    <property type="entry name" value="WHEP-TRS_dom"/>
</dbReference>
<feature type="domain" description="Aminoacyl-transfer RNA synthetases class-II family profile" evidence="12">
    <location>
        <begin position="281"/>
        <end position="580"/>
    </location>
</feature>
<dbReference type="PRINTS" id="PR01042">
    <property type="entry name" value="TRNASYNTHASP"/>
</dbReference>
<evidence type="ECO:0000256" key="7">
    <source>
        <dbReference type="ARBA" id="ARBA00022840"/>
    </source>
</evidence>
<keyword evidence="8" id="KW-0648">Protein biosynthesis</keyword>
<evidence type="ECO:0000313" key="14">
    <source>
        <dbReference type="EMBL" id="CAD9682561.1"/>
    </source>
</evidence>
<dbReference type="Pfam" id="PF00458">
    <property type="entry name" value="WHEP-TRS"/>
    <property type="match status" value="1"/>
</dbReference>
<proteinExistence type="inferred from homology"/>
<dbReference type="SUPFAM" id="SSF47060">
    <property type="entry name" value="S15/NS1 RNA-binding domain"/>
    <property type="match status" value="1"/>
</dbReference>
<dbReference type="SUPFAM" id="SSF55681">
    <property type="entry name" value="Class II aaRS and biotin synthetases"/>
    <property type="match status" value="1"/>
</dbReference>
<dbReference type="GO" id="GO:0006422">
    <property type="term" value="P:aspartyl-tRNA aminoacylation"/>
    <property type="evidence" value="ECO:0007669"/>
    <property type="project" value="InterPro"/>
</dbReference>
<dbReference type="HAMAP" id="MF_02075">
    <property type="entry name" value="Asp_tRNA_synth_type2"/>
    <property type="match status" value="1"/>
</dbReference>
<evidence type="ECO:0000259" key="13">
    <source>
        <dbReference type="PROSITE" id="PS51185"/>
    </source>
</evidence>
<dbReference type="GO" id="GO:0003723">
    <property type="term" value="F:RNA binding"/>
    <property type="evidence" value="ECO:0007669"/>
    <property type="project" value="TreeGrafter"/>
</dbReference>
<comment type="catalytic activity">
    <reaction evidence="10">
        <text>tRNA(Asp) + L-aspartate + ATP = L-aspartyl-tRNA(Asp) + AMP + diphosphate</text>
        <dbReference type="Rhea" id="RHEA:19649"/>
        <dbReference type="Rhea" id="RHEA-COMP:9660"/>
        <dbReference type="Rhea" id="RHEA-COMP:9678"/>
        <dbReference type="ChEBI" id="CHEBI:29991"/>
        <dbReference type="ChEBI" id="CHEBI:30616"/>
        <dbReference type="ChEBI" id="CHEBI:33019"/>
        <dbReference type="ChEBI" id="CHEBI:78442"/>
        <dbReference type="ChEBI" id="CHEBI:78516"/>
        <dbReference type="ChEBI" id="CHEBI:456215"/>
        <dbReference type="EC" id="6.1.1.12"/>
    </reaction>
</comment>
<dbReference type="GO" id="GO:0004815">
    <property type="term" value="F:aspartate-tRNA ligase activity"/>
    <property type="evidence" value="ECO:0007669"/>
    <property type="project" value="UniProtKB-EC"/>
</dbReference>
<sequence length="588" mass="65210">MAALAEDIVAKITAAGDEIREMKKAGATKDEIMAKVAVLNGLKDEYEQATGKKYANPAAQGSKKDKKKGGGGASGGENSKNAKKEARIKAKEEAQAKAAAEREAKLKAKEAENDDATKYGDSPLVQSAFITDRVWVDLPDLNEGLAGSERYIRARVHTSRKQGKGCFLLLRQGFDTVQGVLFQGKGVSAAMVAYAAAISKESVVDIRASIATPPEPIASATKSMVELHILEIHAISRSAPLPFDLEDASRADGAEGVTVNQDTRLNYRWVDTRTPANQAIFRIQSGISNLFREFMYSRGFTEIHTPKILGGASEGGSEVFTLSYMGRPACLAQSPQLYKQMCAACGGFERVFEVGPVFRAENSNTHRHLCEFTGLDFEMAFHEHYYEVLQVFSDLFIFIFDQLNIRYKNELEAIRAQHPFEDLKFCRPSLRLTFAEGIKLLQDAGYTEADPDEDLTTELEKALGRIVKEKFDTDFFMMDKYPLKIRPFYTMPDPENPKLSNSYDLFIRGEEIVSGAQRIHDVELLKERAAWWEIPEAGIQSYLDAFKFGALPHGGGGIGLERVAMLFLGLKNIRKASMFPRDPQRLAP</sequence>
<dbReference type="CDD" id="cd00776">
    <property type="entry name" value="AsxRS_core"/>
    <property type="match status" value="1"/>
</dbReference>
<dbReference type="PROSITE" id="PS50862">
    <property type="entry name" value="AA_TRNA_LIGASE_II"/>
    <property type="match status" value="1"/>
</dbReference>
<dbReference type="EC" id="6.1.1.12" evidence="3"/>
<feature type="region of interest" description="Disordered" evidence="11">
    <location>
        <begin position="51"/>
        <end position="118"/>
    </location>
</feature>
<evidence type="ECO:0000256" key="9">
    <source>
        <dbReference type="ARBA" id="ARBA00023146"/>
    </source>
</evidence>
<dbReference type="InterPro" id="IPR012340">
    <property type="entry name" value="NA-bd_OB-fold"/>
</dbReference>
<evidence type="ECO:0000256" key="8">
    <source>
        <dbReference type="ARBA" id="ARBA00022917"/>
    </source>
</evidence>
<evidence type="ECO:0000256" key="5">
    <source>
        <dbReference type="ARBA" id="ARBA00022598"/>
    </source>
</evidence>
<name>A0A7S2RWB9_9STRA</name>
<dbReference type="PANTHER" id="PTHR43450">
    <property type="entry name" value="ASPARTYL-TRNA SYNTHETASE"/>
    <property type="match status" value="1"/>
</dbReference>
<protein>
    <recommendedName>
        <fullName evidence="3">aspartate--tRNA ligase</fullName>
        <ecNumber evidence="3">6.1.1.12</ecNumber>
    </recommendedName>
</protein>
<dbReference type="InterPro" id="IPR006195">
    <property type="entry name" value="aa-tRNA-synth_II"/>
</dbReference>
<comment type="similarity">
    <text evidence="2">Belongs to the class-II aminoacyl-tRNA synthetase family. Type 2 subfamily.</text>
</comment>